<evidence type="ECO:0000313" key="2">
    <source>
        <dbReference type="EMBL" id="RKD87805.1"/>
    </source>
</evidence>
<organism evidence="2 3">
    <name type="scientific">Mangrovibacterium diazotrophicum</name>
    <dbReference type="NCBI Taxonomy" id="1261403"/>
    <lineage>
        <taxon>Bacteria</taxon>
        <taxon>Pseudomonadati</taxon>
        <taxon>Bacteroidota</taxon>
        <taxon>Bacteroidia</taxon>
        <taxon>Marinilabiliales</taxon>
        <taxon>Prolixibacteraceae</taxon>
        <taxon>Mangrovibacterium</taxon>
    </lineage>
</organism>
<dbReference type="InterPro" id="IPR015797">
    <property type="entry name" value="NUDIX_hydrolase-like_dom_sf"/>
</dbReference>
<reference evidence="2 3" key="1">
    <citation type="submission" date="2018-09" db="EMBL/GenBank/DDBJ databases">
        <title>Genomic Encyclopedia of Archaeal and Bacterial Type Strains, Phase II (KMG-II): from individual species to whole genera.</title>
        <authorList>
            <person name="Goeker M."/>
        </authorList>
    </citation>
    <scope>NUCLEOTIDE SEQUENCE [LARGE SCALE GENOMIC DNA]</scope>
    <source>
        <strain evidence="2 3">DSM 27148</strain>
    </source>
</reference>
<protein>
    <submittedName>
        <fullName evidence="2">NUDIX domain-containing protein</fullName>
    </submittedName>
</protein>
<evidence type="ECO:0000313" key="3">
    <source>
        <dbReference type="Proteomes" id="UP000283387"/>
    </source>
</evidence>
<dbReference type="EMBL" id="RAPN01000003">
    <property type="protein sequence ID" value="RKD87805.1"/>
    <property type="molecule type" value="Genomic_DNA"/>
</dbReference>
<dbReference type="OrthoDB" id="9810648at2"/>
<dbReference type="InterPro" id="IPR000086">
    <property type="entry name" value="NUDIX_hydrolase_dom"/>
</dbReference>
<keyword evidence="3" id="KW-1185">Reference proteome</keyword>
<dbReference type="Gene3D" id="3.90.79.10">
    <property type="entry name" value="Nucleoside Triphosphate Pyrophosphohydrolase"/>
    <property type="match status" value="1"/>
</dbReference>
<feature type="domain" description="Nudix hydrolase" evidence="1">
    <location>
        <begin position="12"/>
        <end position="138"/>
    </location>
</feature>
<gene>
    <name evidence="2" type="ORF">BC643_3812</name>
</gene>
<evidence type="ECO:0000259" key="1">
    <source>
        <dbReference type="Pfam" id="PF00293"/>
    </source>
</evidence>
<accession>A0A419VX46</accession>
<dbReference type="Proteomes" id="UP000283387">
    <property type="component" value="Unassembled WGS sequence"/>
</dbReference>
<comment type="caution">
    <text evidence="2">The sequence shown here is derived from an EMBL/GenBank/DDBJ whole genome shotgun (WGS) entry which is preliminary data.</text>
</comment>
<dbReference type="SUPFAM" id="SSF55811">
    <property type="entry name" value="Nudix"/>
    <property type="match status" value="1"/>
</dbReference>
<dbReference type="Pfam" id="PF00293">
    <property type="entry name" value="NUDIX"/>
    <property type="match status" value="1"/>
</dbReference>
<dbReference type="AlphaFoldDB" id="A0A419VX46"/>
<dbReference type="RefSeq" id="WP_120274827.1">
    <property type="nucleotide sequence ID" value="NZ_RAPN01000003.1"/>
</dbReference>
<name>A0A419VX46_9BACT</name>
<sequence>MPNNQLKHFNIRVYGLFLNAENHVLVSDEYQLDTRMTKFPGGGLEFGEGTIDCLRREMREECQQEIIDIQHFYTTDFFQQALYFNDHQLISIYYTAKIEDPLNFKVGYKPFDFEADQNGNQSFRWVDIGKINADEFTFPIDKHVANLLREKFQK</sequence>
<proteinExistence type="predicted"/>